<keyword evidence="2" id="KW-0732">Signal</keyword>
<evidence type="ECO:0000256" key="1">
    <source>
        <dbReference type="SAM" id="Phobius"/>
    </source>
</evidence>
<dbReference type="InterPro" id="IPR022435">
    <property type="entry name" value="Surface-anchored_actinobac"/>
</dbReference>
<organism evidence="3 4">
    <name type="scientific">Buchananella hordeovulneris</name>
    <dbReference type="NCBI Taxonomy" id="52770"/>
    <lineage>
        <taxon>Bacteria</taxon>
        <taxon>Bacillati</taxon>
        <taxon>Actinomycetota</taxon>
        <taxon>Actinomycetes</taxon>
        <taxon>Actinomycetales</taxon>
        <taxon>Actinomycetaceae</taxon>
        <taxon>Buchananella</taxon>
    </lineage>
</organism>
<comment type="caution">
    <text evidence="3">The sequence shown here is derived from an EMBL/GenBank/DDBJ whole genome shotgun (WGS) entry which is preliminary data.</text>
</comment>
<keyword evidence="1" id="KW-0812">Transmembrane</keyword>
<dbReference type="OrthoDB" id="4424311at2"/>
<name>A0A1Q5PTW9_9ACTO</name>
<keyword evidence="1" id="KW-1133">Transmembrane helix</keyword>
<dbReference type="InParanoid" id="A0A1Q5PTW9"/>
<dbReference type="EMBL" id="MQVS01000011">
    <property type="protein sequence ID" value="OKL51004.1"/>
    <property type="molecule type" value="Genomic_DNA"/>
</dbReference>
<feature type="transmembrane region" description="Helical" evidence="1">
    <location>
        <begin position="280"/>
        <end position="303"/>
    </location>
</feature>
<dbReference type="AlphaFoldDB" id="A0A1Q5PTW9"/>
<feature type="signal peptide" evidence="2">
    <location>
        <begin position="1"/>
        <end position="25"/>
    </location>
</feature>
<accession>A0A1Q5PTW9</accession>
<dbReference type="PROSITE" id="PS51257">
    <property type="entry name" value="PROKAR_LIPOPROTEIN"/>
    <property type="match status" value="1"/>
</dbReference>
<gene>
    <name evidence="3" type="ORF">BSZ40_09595</name>
</gene>
<sequence length="322" mass="34208">MLLRRFCTGLLATLALACLPGPAHAAPKEDPDLQQTLGNLAVATDERVLTTGHVDMGPKFVDGRWVLMIHDDVARAGGGGESVWRYPDATVLQIKDAAKLPVPDDPAYEFLAQPAGTEVWVMPQTQHPDVVWLGWNTQDPEVMSRIDRGVTLSLEAVQGPGDVLMYLQSGSFGAPEVLWDSRQQATQPIWVDVNTHTHSNWVFTQPGVYLLQVKASADLVDGNHVEDTRLLRFAVGDATEPRAAQQATWQGPAPTSATASATAAATPAAASGAPSQANPIVVVLVIAIAVVVLAVLVGVVLTVRARGSARSQVEAARGKDTK</sequence>
<dbReference type="RefSeq" id="WP_073825755.1">
    <property type="nucleotide sequence ID" value="NZ_MQVS01000011.1"/>
</dbReference>
<feature type="chain" id="PRO_5012795789" description="tRNA-dihydrouridine synthase" evidence="2">
    <location>
        <begin position="26"/>
        <end position="322"/>
    </location>
</feature>
<proteinExistence type="predicted"/>
<dbReference type="NCBIfam" id="TIGR03769">
    <property type="entry name" value="P_ac_wall_RPT"/>
    <property type="match status" value="1"/>
</dbReference>
<dbReference type="STRING" id="52770.BSZ40_09595"/>
<evidence type="ECO:0008006" key="5">
    <source>
        <dbReference type="Google" id="ProtNLM"/>
    </source>
</evidence>
<evidence type="ECO:0000313" key="3">
    <source>
        <dbReference type="EMBL" id="OKL51004.1"/>
    </source>
</evidence>
<keyword evidence="4" id="KW-1185">Reference proteome</keyword>
<dbReference type="NCBIfam" id="NF038134">
    <property type="entry name" value="choice_anch_M"/>
    <property type="match status" value="1"/>
</dbReference>
<reference evidence="4" key="1">
    <citation type="submission" date="2016-12" db="EMBL/GenBank/DDBJ databases">
        <authorList>
            <person name="Meng X."/>
        </authorList>
    </citation>
    <scope>NUCLEOTIDE SEQUENCE [LARGE SCALE GENOMIC DNA]</scope>
    <source>
        <strain evidence="4">DSM 20732</strain>
    </source>
</reference>
<evidence type="ECO:0000256" key="2">
    <source>
        <dbReference type="SAM" id="SignalP"/>
    </source>
</evidence>
<dbReference type="Proteomes" id="UP000185612">
    <property type="component" value="Unassembled WGS sequence"/>
</dbReference>
<protein>
    <recommendedName>
        <fullName evidence="5">tRNA-dihydrouridine synthase</fullName>
    </recommendedName>
</protein>
<keyword evidence="1" id="KW-0472">Membrane</keyword>
<evidence type="ECO:0000313" key="4">
    <source>
        <dbReference type="Proteomes" id="UP000185612"/>
    </source>
</evidence>